<dbReference type="PROSITE" id="PS51082">
    <property type="entry name" value="WH2"/>
    <property type="match status" value="1"/>
</dbReference>
<feature type="domain" description="Reverse transcriptase" evidence="4">
    <location>
        <begin position="407"/>
        <end position="586"/>
    </location>
</feature>
<dbReference type="RefSeq" id="XP_041423615.1">
    <property type="nucleotide sequence ID" value="XM_041567681.1"/>
</dbReference>
<dbReference type="InterPro" id="IPR003124">
    <property type="entry name" value="WH2_dom"/>
</dbReference>
<dbReference type="PANTHER" id="PTHR47008:SF1">
    <property type="entry name" value="PROTEIN CORDON-BLEU"/>
    <property type="match status" value="1"/>
</dbReference>
<evidence type="ECO:0000256" key="2">
    <source>
        <dbReference type="ARBA" id="ARBA00012180"/>
    </source>
</evidence>
<feature type="compositionally biased region" description="Basic and acidic residues" evidence="3">
    <location>
        <begin position="113"/>
        <end position="123"/>
    </location>
</feature>
<evidence type="ECO:0000313" key="6">
    <source>
        <dbReference type="Proteomes" id="UP000186698"/>
    </source>
</evidence>
<dbReference type="CDD" id="cd01647">
    <property type="entry name" value="RT_LTR"/>
    <property type="match status" value="1"/>
</dbReference>
<reference evidence="7" key="1">
    <citation type="submission" date="2025-08" db="UniProtKB">
        <authorList>
            <consortium name="RefSeq"/>
        </authorList>
    </citation>
    <scope>IDENTIFICATION</scope>
    <source>
        <strain evidence="7">J_2021</strain>
        <tissue evidence="7">Erythrocytes</tissue>
    </source>
</reference>
<feature type="compositionally biased region" description="Pro residues" evidence="3">
    <location>
        <begin position="134"/>
        <end position="144"/>
    </location>
</feature>
<feature type="compositionally biased region" description="Polar residues" evidence="3">
    <location>
        <begin position="318"/>
        <end position="328"/>
    </location>
</feature>
<gene>
    <name evidence="7" type="primary">LOC108719704</name>
</gene>
<dbReference type="GO" id="GO:0030041">
    <property type="term" value="P:actin filament polymerization"/>
    <property type="evidence" value="ECO:0000318"/>
    <property type="project" value="GO_Central"/>
</dbReference>
<evidence type="ECO:0000313" key="7">
    <source>
        <dbReference type="RefSeq" id="XP_041423615.1"/>
    </source>
</evidence>
<dbReference type="GO" id="GO:0001726">
    <property type="term" value="C:ruffle"/>
    <property type="evidence" value="ECO:0000318"/>
    <property type="project" value="GO_Central"/>
</dbReference>
<keyword evidence="6" id="KW-1185">Reference proteome</keyword>
<dbReference type="GO" id="GO:0003785">
    <property type="term" value="F:actin monomer binding"/>
    <property type="evidence" value="ECO:0000318"/>
    <property type="project" value="GO_Central"/>
</dbReference>
<dbReference type="EC" id="3.1.26.4" evidence="2"/>
<dbReference type="GO" id="GO:0044295">
    <property type="term" value="C:axonal growth cone"/>
    <property type="evidence" value="ECO:0000318"/>
    <property type="project" value="GO_Central"/>
</dbReference>
<accession>A0A8J1L4V4</accession>
<evidence type="ECO:0000256" key="1">
    <source>
        <dbReference type="ARBA" id="ARBA00010879"/>
    </source>
</evidence>
<protein>
    <recommendedName>
        <fullName evidence="2">ribonuclease H</fullName>
        <ecNumber evidence="2">3.1.26.4</ecNumber>
    </recommendedName>
</protein>
<dbReference type="PROSITE" id="PS50878">
    <property type="entry name" value="RT_POL"/>
    <property type="match status" value="1"/>
</dbReference>
<dbReference type="GeneID" id="108719704"/>
<dbReference type="GO" id="GO:1990357">
    <property type="term" value="C:terminal web"/>
    <property type="evidence" value="ECO:0000318"/>
    <property type="project" value="GO_Central"/>
</dbReference>
<feature type="region of interest" description="Disordered" evidence="3">
    <location>
        <begin position="262"/>
        <end position="289"/>
    </location>
</feature>
<dbReference type="GO" id="GO:0048471">
    <property type="term" value="C:perinuclear region of cytoplasm"/>
    <property type="evidence" value="ECO:0000318"/>
    <property type="project" value="GO_Central"/>
</dbReference>
<dbReference type="OrthoDB" id="9045514at2759"/>
<dbReference type="GO" id="GO:0043025">
    <property type="term" value="C:neuronal cell body"/>
    <property type="evidence" value="ECO:0000318"/>
    <property type="project" value="GO_Central"/>
</dbReference>
<dbReference type="GO" id="GO:0051639">
    <property type="term" value="P:actin filament network formation"/>
    <property type="evidence" value="ECO:0000318"/>
    <property type="project" value="GO_Central"/>
</dbReference>
<evidence type="ECO:0000256" key="3">
    <source>
        <dbReference type="SAM" id="MobiDB-lite"/>
    </source>
</evidence>
<feature type="region of interest" description="Disordered" evidence="3">
    <location>
        <begin position="1"/>
        <end position="167"/>
    </location>
</feature>
<dbReference type="Gene3D" id="3.10.10.10">
    <property type="entry name" value="HIV Type 1 Reverse Transcriptase, subunit A, domain 1"/>
    <property type="match status" value="1"/>
</dbReference>
<dbReference type="InterPro" id="IPR043128">
    <property type="entry name" value="Rev_trsase/Diguanyl_cyclase"/>
</dbReference>
<evidence type="ECO:0000259" key="4">
    <source>
        <dbReference type="PROSITE" id="PS50878"/>
    </source>
</evidence>
<feature type="compositionally biased region" description="Polar residues" evidence="3">
    <location>
        <begin position="13"/>
        <end position="36"/>
    </location>
</feature>
<dbReference type="InterPro" id="IPR000477">
    <property type="entry name" value="RT_dom"/>
</dbReference>
<dbReference type="KEGG" id="xla:108719704"/>
<dbReference type="GO" id="GO:0044294">
    <property type="term" value="C:dendritic growth cone"/>
    <property type="evidence" value="ECO:0000318"/>
    <property type="project" value="GO_Central"/>
</dbReference>
<dbReference type="Gene3D" id="3.30.70.270">
    <property type="match status" value="1"/>
</dbReference>
<feature type="compositionally biased region" description="Basic and acidic residues" evidence="3">
    <location>
        <begin position="337"/>
        <end position="352"/>
    </location>
</feature>
<feature type="compositionally biased region" description="Polar residues" evidence="3">
    <location>
        <begin position="263"/>
        <end position="272"/>
    </location>
</feature>
<comment type="similarity">
    <text evidence="1">Belongs to the beta type-B retroviral polymerase family. HERV class-II K(HML-2) pol subfamily.</text>
</comment>
<dbReference type="CDD" id="cd21799">
    <property type="entry name" value="WH2_Wa_Cobl"/>
    <property type="match status" value="1"/>
</dbReference>
<dbReference type="GO" id="GO:0005884">
    <property type="term" value="C:actin filament"/>
    <property type="evidence" value="ECO:0007669"/>
    <property type="project" value="TreeGrafter"/>
</dbReference>
<dbReference type="InterPro" id="IPR043502">
    <property type="entry name" value="DNA/RNA_pol_sf"/>
</dbReference>
<dbReference type="AlphaFoldDB" id="A0A8J1L4V4"/>
<dbReference type="GO" id="GO:0005886">
    <property type="term" value="C:plasma membrane"/>
    <property type="evidence" value="ECO:0000318"/>
    <property type="project" value="GO_Central"/>
</dbReference>
<dbReference type="PANTHER" id="PTHR47008">
    <property type="entry name" value="PROTEIN CORDON-BLEU"/>
    <property type="match status" value="1"/>
</dbReference>
<organism evidence="6 7">
    <name type="scientific">Xenopus laevis</name>
    <name type="common">African clawed frog</name>
    <dbReference type="NCBI Taxonomy" id="8355"/>
    <lineage>
        <taxon>Eukaryota</taxon>
        <taxon>Metazoa</taxon>
        <taxon>Chordata</taxon>
        <taxon>Craniata</taxon>
        <taxon>Vertebrata</taxon>
        <taxon>Euteleostomi</taxon>
        <taxon>Amphibia</taxon>
        <taxon>Batrachia</taxon>
        <taxon>Anura</taxon>
        <taxon>Pipoidea</taxon>
        <taxon>Pipidae</taxon>
        <taxon>Xenopodinae</taxon>
        <taxon>Xenopus</taxon>
        <taxon>Xenopus</taxon>
    </lineage>
</organism>
<dbReference type="SUPFAM" id="SSF56672">
    <property type="entry name" value="DNA/RNA polymerases"/>
    <property type="match status" value="1"/>
</dbReference>
<name>A0A8J1L4V4_XENLA</name>
<proteinExistence type="inferred from homology"/>
<feature type="region of interest" description="Disordered" evidence="3">
    <location>
        <begin position="305"/>
        <end position="362"/>
    </location>
</feature>
<dbReference type="GO" id="GO:0004523">
    <property type="term" value="F:RNA-DNA hybrid ribonuclease activity"/>
    <property type="evidence" value="ECO:0007669"/>
    <property type="project" value="UniProtKB-EC"/>
</dbReference>
<dbReference type="Pfam" id="PF00078">
    <property type="entry name" value="RVT_1"/>
    <property type="match status" value="1"/>
</dbReference>
<evidence type="ECO:0000259" key="5">
    <source>
        <dbReference type="PROSITE" id="PS51082"/>
    </source>
</evidence>
<sequence>MENEEYEEIFKAASTSGTTHDGCSTAPSSPSVNTRPVTAGASVSLYNISSIGAKPEVKKRRAPPPPKPTSLEVVIEKTMDQKTSEQLPSGFQNEQQKKKRRAPPPPATQMPNDKNEEKEENRESSTGNGRQVPQKPPRGTPRSPPALVIPSPPPYPPSDYGNLDTPDIENGVVVTELPKFVPVPAKRDKSLKRLNSVSSVEILTSDPMQADEAESIYSYTEDSGMVSSLSDSVSLDLYSDITQSKASLLNQENANEFLRTDIHNSNNSSNMQARRDDNDDVTSVQNGDEDIFISAQFQKTLEELDDDSEAVREKSGKIEQSNSYTSNKEPPKSATIKGDKGNDVTSTTKDETDNPNNGDVFGPKAKLRHVVQKPVQKDISLHSAFMEAIQSGEGNEKLKKVQIQENLQRGFIRPSTSPAGAGFFFVEKKDGGLRPCIDYRGLNKITVKNRYLLPLIAELFDQLKGAKIFSKLDLRGAYNLIRIREGDEWKTAFNTRDGHYEYLVMPFGLCNAPAFFQEFVNDVFRDLLGRFVVVYLDDILIFSKDLESHRSQVKEVLSRLRKNSLFAKLEKCVFEVSKIPFLGYIISPEGFEMDPVKVSVTHRSTSLVQVQRPEPAAWGDFPCSVYSTEQQTVM</sequence>
<feature type="compositionally biased region" description="Basic and acidic residues" evidence="3">
    <location>
        <begin position="74"/>
        <end position="83"/>
    </location>
</feature>
<dbReference type="InterPro" id="IPR039895">
    <property type="entry name" value="COBL-like"/>
</dbReference>
<feature type="compositionally biased region" description="Polar residues" evidence="3">
    <location>
        <begin position="84"/>
        <end position="94"/>
    </location>
</feature>
<feature type="domain" description="WH2" evidence="5">
    <location>
        <begin position="381"/>
        <end position="401"/>
    </location>
</feature>
<dbReference type="CTD" id="108719704"/>
<dbReference type="Proteomes" id="UP000186698">
    <property type="component" value="Chromosome 6S"/>
</dbReference>